<protein>
    <submittedName>
        <fullName evidence="1">GIP protein</fullName>
    </submittedName>
</protein>
<dbReference type="AlphaFoldDB" id="A0A813AV99"/>
<gene>
    <name evidence="1" type="primary">GIP</name>
    <name evidence="1" type="ORF">SNEC2469_LOCUS28640</name>
</gene>
<dbReference type="OrthoDB" id="413361at2759"/>
<reference evidence="1" key="1">
    <citation type="submission" date="2021-02" db="EMBL/GenBank/DDBJ databases">
        <authorList>
            <person name="Dougan E. K."/>
            <person name="Rhodes N."/>
            <person name="Thang M."/>
            <person name="Chan C."/>
        </authorList>
    </citation>
    <scope>NUCLEOTIDE SEQUENCE</scope>
</reference>
<name>A0A813AV99_9DINO</name>
<proteinExistence type="predicted"/>
<sequence>MGNDGFRALVSMPWLCNVPREELVKLIMEVPNTESAAWELMKSLGYNRRMRKRLMHKDWIIRFYTGKRTPTDKIFRPLDSNNSVVLDIDELRNSQWDVKSTEHLLRMMALIEVEDDLSAQAFQKEWFKKWVVESMMDRLYFEQGALGHPLRRPTVMTTNMDITELRGLQDERSEEATWGSWSTWAPMMMHVLVRGWKRWKLRPGWYPRMVKELKAVDRKAWERPHRRCLHRDCYVMSADTLGPVRVAGPKGEKYALVFTYQYPKQKLGTEDEPIVEEDLVGWDLDVETKAKEKDEVYDQGVHADQEEDEEYVGVRAAKRKGPEPPEETRITDVMLVVVLFRISAAEVPEDERVLQRDEDQWEKLIGDLTKPVEMETIYLVYPVRSKRGGDYIDGYWTTISITLVLLAEADIPLKYWTLAMQHAANRRVHERLGITKPTLLPFGCNVMIRRKIFGNNKKYDLTDRWEQGKYLGMSDSIKGGAVVLRETGMLTETLNLRTGVVDPRALLASGEDDGRGVFYEREVPIIDLPEADYRIREKESPPALRNLGGTAEDHKEAKPKNVISGWRMRSLVEKQEQKAKLFYDQGKFDIVSCAEVLDEMELVGTMKNKARGMQTTSMILGAYVHGGMKGVTKAGRRRPHLTRYLNMVLRAKVAEDLGEEGSWSTIGVFKAADIPPHRDLRNQVGSWNYVVEIGTRSKGGLWVADGKTEPSIKGGQDLQSMVREQPDGKFVEGKLVDIGGKMVAFNAKELHAYLNVEPDRWVVAAFPPLGASTVNANAAAYLLQCGFPLQGTGIDAVPMSDAEFEEGSSSSSEMEDEVNLERRVRVLRCVMEQEMDTTTGFYDKVETELEEDKRDYRNEMVPSYDGLLKFLLGKWYIMSARRYIDRWRGAIMKEVDALVNSGTVRRLAAEQTRELKAQGMVILPGKAVFTAKPPSDQNNENEKYRRKCRIVVCGNYLPSDKANVYASGTSADGLRVSVSYAVVKRWRAGATDISNAFTLAPMPEDKLFGITPPSVVVAAGGADSGETWSYMA</sequence>
<dbReference type="EMBL" id="CAJNJA010062686">
    <property type="protein sequence ID" value="CAE7877179.1"/>
    <property type="molecule type" value="Genomic_DNA"/>
</dbReference>
<accession>A0A813AV99</accession>
<evidence type="ECO:0000313" key="1">
    <source>
        <dbReference type="EMBL" id="CAE7877179.1"/>
    </source>
</evidence>
<organism evidence="1 2">
    <name type="scientific">Symbiodinium necroappetens</name>
    <dbReference type="NCBI Taxonomy" id="1628268"/>
    <lineage>
        <taxon>Eukaryota</taxon>
        <taxon>Sar</taxon>
        <taxon>Alveolata</taxon>
        <taxon>Dinophyceae</taxon>
        <taxon>Suessiales</taxon>
        <taxon>Symbiodiniaceae</taxon>
        <taxon>Symbiodinium</taxon>
    </lineage>
</organism>
<evidence type="ECO:0000313" key="2">
    <source>
        <dbReference type="Proteomes" id="UP000601435"/>
    </source>
</evidence>
<keyword evidence="2" id="KW-1185">Reference proteome</keyword>
<dbReference type="Proteomes" id="UP000601435">
    <property type="component" value="Unassembled WGS sequence"/>
</dbReference>
<comment type="caution">
    <text evidence="1">The sequence shown here is derived from an EMBL/GenBank/DDBJ whole genome shotgun (WGS) entry which is preliminary data.</text>
</comment>